<keyword evidence="3 5" id="KW-0560">Oxidoreductase</keyword>
<reference evidence="9" key="1">
    <citation type="submission" date="2024-06" db="EMBL/GenBank/DDBJ databases">
        <authorList>
            <person name="Ryan C."/>
        </authorList>
    </citation>
    <scope>NUCLEOTIDE SEQUENCE [LARGE SCALE GENOMIC DNA]</scope>
</reference>
<dbReference type="PANTHER" id="PTHR47991">
    <property type="entry name" value="OXOGLUTARATE/IRON-DEPENDENT DIOXYGENASE"/>
    <property type="match status" value="1"/>
</dbReference>
<evidence type="ECO:0000259" key="7">
    <source>
        <dbReference type="PROSITE" id="PS51471"/>
    </source>
</evidence>
<evidence type="ECO:0000313" key="9">
    <source>
        <dbReference type="Proteomes" id="UP001497457"/>
    </source>
</evidence>
<dbReference type="Pfam" id="PF14226">
    <property type="entry name" value="DIOX_N"/>
    <property type="match status" value="1"/>
</dbReference>
<keyword evidence="2 5" id="KW-0479">Metal-binding</keyword>
<dbReference type="AlphaFoldDB" id="A0ABC8XZ37"/>
<dbReference type="Gene3D" id="2.60.120.330">
    <property type="entry name" value="B-lactam Antibiotic, Isopenicillin N Synthase, Chain"/>
    <property type="match status" value="1"/>
</dbReference>
<gene>
    <name evidence="8" type="ORF">URODEC1_LOCUS27372</name>
</gene>
<feature type="region of interest" description="Disordered" evidence="6">
    <location>
        <begin position="1"/>
        <end position="22"/>
    </location>
</feature>
<dbReference type="InterPro" id="IPR050295">
    <property type="entry name" value="Plant_2OG-oxidoreductases"/>
</dbReference>
<dbReference type="GO" id="GO:0016491">
    <property type="term" value="F:oxidoreductase activity"/>
    <property type="evidence" value="ECO:0007669"/>
    <property type="project" value="UniProtKB-KW"/>
</dbReference>
<dbReference type="InterPro" id="IPR026992">
    <property type="entry name" value="DIOX_N"/>
</dbReference>
<dbReference type="InterPro" id="IPR027443">
    <property type="entry name" value="IPNS-like_sf"/>
</dbReference>
<evidence type="ECO:0000256" key="1">
    <source>
        <dbReference type="ARBA" id="ARBA00008056"/>
    </source>
</evidence>
<dbReference type="Proteomes" id="UP001497457">
    <property type="component" value="Chromosome 15b"/>
</dbReference>
<dbReference type="InterPro" id="IPR044861">
    <property type="entry name" value="IPNS-like_FE2OG_OXY"/>
</dbReference>
<proteinExistence type="inferred from homology"/>
<name>A0ABC8XZ37_9POAL</name>
<dbReference type="InterPro" id="IPR005123">
    <property type="entry name" value="Oxoglu/Fe-dep_dioxygenase_dom"/>
</dbReference>
<organism evidence="8 9">
    <name type="scientific">Urochloa decumbens</name>
    <dbReference type="NCBI Taxonomy" id="240449"/>
    <lineage>
        <taxon>Eukaryota</taxon>
        <taxon>Viridiplantae</taxon>
        <taxon>Streptophyta</taxon>
        <taxon>Embryophyta</taxon>
        <taxon>Tracheophyta</taxon>
        <taxon>Spermatophyta</taxon>
        <taxon>Magnoliopsida</taxon>
        <taxon>Liliopsida</taxon>
        <taxon>Poales</taxon>
        <taxon>Poaceae</taxon>
        <taxon>PACMAD clade</taxon>
        <taxon>Panicoideae</taxon>
        <taxon>Panicodae</taxon>
        <taxon>Paniceae</taxon>
        <taxon>Melinidinae</taxon>
        <taxon>Urochloa</taxon>
    </lineage>
</organism>
<evidence type="ECO:0000256" key="6">
    <source>
        <dbReference type="SAM" id="MobiDB-lite"/>
    </source>
</evidence>
<evidence type="ECO:0000256" key="3">
    <source>
        <dbReference type="ARBA" id="ARBA00023002"/>
    </source>
</evidence>
<dbReference type="SUPFAM" id="SSF51197">
    <property type="entry name" value="Clavaminate synthase-like"/>
    <property type="match status" value="2"/>
</dbReference>
<evidence type="ECO:0000313" key="8">
    <source>
        <dbReference type="EMBL" id="CAL4932011.1"/>
    </source>
</evidence>
<dbReference type="Pfam" id="PF03171">
    <property type="entry name" value="2OG-FeII_Oxy"/>
    <property type="match status" value="2"/>
</dbReference>
<dbReference type="PROSITE" id="PS51471">
    <property type="entry name" value="FE2OG_OXY"/>
    <property type="match status" value="1"/>
</dbReference>
<evidence type="ECO:0000256" key="5">
    <source>
        <dbReference type="RuleBase" id="RU003682"/>
    </source>
</evidence>
<dbReference type="GO" id="GO:0046872">
    <property type="term" value="F:metal ion binding"/>
    <property type="evidence" value="ECO:0007669"/>
    <property type="project" value="UniProtKB-KW"/>
</dbReference>
<evidence type="ECO:0000256" key="4">
    <source>
        <dbReference type="ARBA" id="ARBA00023004"/>
    </source>
</evidence>
<feature type="domain" description="Fe2OG dioxygenase" evidence="7">
    <location>
        <begin position="187"/>
        <end position="321"/>
    </location>
</feature>
<keyword evidence="9" id="KW-1185">Reference proteome</keyword>
<sequence length="370" mass="41721">MAEHLLSTATHRTMPGSYVRPESQRPRLGEVVSGARIPVVDLACPDRAAVVAAIGAACRSHGFFQVLNHGIDAGLIAGVMAVAREFFRLPAEEKAKLYSDDPAKKIRLSTSFNVRKETVHNWRDYLRLHCHPLDQFVPDWPSNPPDFKETMSSYCKEVRELGFRLYAAISESLGLEPSYMKETLGEQEQHMAVNFYPPCPSPELTYGLPAHTDPNALTILLMDQDVAGLQVQHAGKWVAVNPQPGALIINIGDQLQVINQSTEHPAVHRRVITVQLTLHPSLLMHALRVQALSNGQYRSVWHRAVVNSDRERLSVASFLCPCNDVELGPARKLVTEETPAVYRNYTYDEYYKKFWSRNLDQEHCLELFRT</sequence>
<comment type="similarity">
    <text evidence="1 5">Belongs to the iron/ascorbate-dependent oxidoreductase family.</text>
</comment>
<evidence type="ECO:0000256" key="2">
    <source>
        <dbReference type="ARBA" id="ARBA00022723"/>
    </source>
</evidence>
<keyword evidence="4 5" id="KW-0408">Iron</keyword>
<accession>A0ABC8XZ37</accession>
<dbReference type="EMBL" id="OZ075125">
    <property type="protein sequence ID" value="CAL4932011.1"/>
    <property type="molecule type" value="Genomic_DNA"/>
</dbReference>
<protein>
    <recommendedName>
        <fullName evidence="7">Fe2OG dioxygenase domain-containing protein</fullName>
    </recommendedName>
</protein>
<reference evidence="8 9" key="2">
    <citation type="submission" date="2024-10" db="EMBL/GenBank/DDBJ databases">
        <authorList>
            <person name="Ryan C."/>
        </authorList>
    </citation>
    <scope>NUCLEOTIDE SEQUENCE [LARGE SCALE GENOMIC DNA]</scope>
</reference>